<dbReference type="KEGG" id="sla:SERLADRAFT_432372"/>
<dbReference type="OrthoDB" id="3071436at2759"/>
<feature type="compositionally biased region" description="Basic and acidic residues" evidence="1">
    <location>
        <begin position="135"/>
        <end position="156"/>
    </location>
</feature>
<accession>F8ND05</accession>
<dbReference type="EMBL" id="GL945428">
    <property type="protein sequence ID" value="EGO30749.1"/>
    <property type="molecule type" value="Genomic_DNA"/>
</dbReference>
<dbReference type="GeneID" id="18813987"/>
<protein>
    <submittedName>
        <fullName evidence="2">Uncharacterized protein</fullName>
    </submittedName>
</protein>
<reference evidence="2" key="1">
    <citation type="submission" date="2011-04" db="EMBL/GenBank/DDBJ databases">
        <title>Evolution of plant cell wall degrading machinery underlies the functional diversity of forest fungi.</title>
        <authorList>
            <consortium name="US DOE Joint Genome Institute (JGI-PGF)"/>
            <person name="Eastwood D.C."/>
            <person name="Floudas D."/>
            <person name="Binder M."/>
            <person name="Majcherczyk A."/>
            <person name="Schneider P."/>
            <person name="Aerts A."/>
            <person name="Asiegbu F.O."/>
            <person name="Baker S.E."/>
            <person name="Barry K."/>
            <person name="Bendiksby M."/>
            <person name="Blumentritt M."/>
            <person name="Coutinho P.M."/>
            <person name="Cullen D."/>
            <person name="Cullen D."/>
            <person name="Gathman A."/>
            <person name="Goodell B."/>
            <person name="Henrissat B."/>
            <person name="Ihrmark K."/>
            <person name="Kauserud H."/>
            <person name="Kohler A."/>
            <person name="LaButti K."/>
            <person name="Lapidus A."/>
            <person name="Lavin J.L."/>
            <person name="Lee Y.-H."/>
            <person name="Lindquist E."/>
            <person name="Lilly W."/>
            <person name="Lucas S."/>
            <person name="Morin E."/>
            <person name="Murat C."/>
            <person name="Oguiza J.A."/>
            <person name="Park J."/>
            <person name="Pisabarro A.G."/>
            <person name="Riley R."/>
            <person name="Rosling A."/>
            <person name="Salamov A."/>
            <person name="Schmidt O."/>
            <person name="Schmutz J."/>
            <person name="Skrede I."/>
            <person name="Stenlid J."/>
            <person name="Wiebenga A."/>
            <person name="Xie X."/>
            <person name="Kues U."/>
            <person name="Hibbett D.S."/>
            <person name="Hoffmeister D."/>
            <person name="Hogberg N."/>
            <person name="Martin F."/>
            <person name="Grigoriev I.V."/>
            <person name="Watkinson S.C."/>
        </authorList>
    </citation>
    <scope>NUCLEOTIDE SEQUENCE</scope>
    <source>
        <strain evidence="2">S7.9</strain>
    </source>
</reference>
<name>F8ND05_SERL9</name>
<gene>
    <name evidence="2" type="ORF">SERLADRAFT_432372</name>
</gene>
<dbReference type="AlphaFoldDB" id="F8ND05"/>
<evidence type="ECO:0000256" key="1">
    <source>
        <dbReference type="SAM" id="MobiDB-lite"/>
    </source>
</evidence>
<feature type="region of interest" description="Disordered" evidence="1">
    <location>
        <begin position="1"/>
        <end position="28"/>
    </location>
</feature>
<dbReference type="RefSeq" id="XP_007312633.1">
    <property type="nucleotide sequence ID" value="XM_007312571.1"/>
</dbReference>
<evidence type="ECO:0000313" key="2">
    <source>
        <dbReference type="EMBL" id="EGO30749.1"/>
    </source>
</evidence>
<feature type="compositionally biased region" description="Basic and acidic residues" evidence="1">
    <location>
        <begin position="62"/>
        <end position="76"/>
    </location>
</feature>
<feature type="region of interest" description="Disordered" evidence="1">
    <location>
        <begin position="129"/>
        <end position="156"/>
    </location>
</feature>
<feature type="region of interest" description="Disordered" evidence="1">
    <location>
        <begin position="54"/>
        <end position="100"/>
    </location>
</feature>
<dbReference type="Proteomes" id="UP000008064">
    <property type="component" value="Unassembled WGS sequence"/>
</dbReference>
<dbReference type="HOGENOM" id="CLU_1497106_0_0_1"/>
<sequence>MRSPSHRPGDEYEEVPILYQTPPGCGHESVLNAEQERLVRQAELRLTNEQLEQILKHREKKGNHYDPEKGSDRDEGPSLSKGKGLDPRNWGNISAESDMNLDEQQKAYETWKEAQYWAQQEPVNLYHKMNPSSKKSAEEQNRELQGTYERETSRTKNELTKLRAHLAKEKENINVFIQTLLS</sequence>
<proteinExistence type="predicted"/>
<organism>
    <name type="scientific">Serpula lacrymans var. lacrymans (strain S7.9)</name>
    <name type="common">Dry rot fungus</name>
    <dbReference type="NCBI Taxonomy" id="578457"/>
    <lineage>
        <taxon>Eukaryota</taxon>
        <taxon>Fungi</taxon>
        <taxon>Dikarya</taxon>
        <taxon>Basidiomycota</taxon>
        <taxon>Agaricomycotina</taxon>
        <taxon>Agaricomycetes</taxon>
        <taxon>Agaricomycetidae</taxon>
        <taxon>Boletales</taxon>
        <taxon>Coniophorineae</taxon>
        <taxon>Serpulaceae</taxon>
        <taxon>Serpula</taxon>
    </lineage>
</organism>